<evidence type="ECO:0008006" key="3">
    <source>
        <dbReference type="Google" id="ProtNLM"/>
    </source>
</evidence>
<reference evidence="1 2" key="1">
    <citation type="submission" date="2023-09" db="EMBL/GenBank/DDBJ databases">
        <authorList>
            <person name="Golyshina O.V."/>
            <person name="Lunev E.A."/>
            <person name="Bargiela R."/>
            <person name="Gaines M.C."/>
            <person name="Daum B."/>
            <person name="Bale N.J."/>
            <person name="Koenen M."/>
            <person name="Sinninghe Damst J.S."/>
            <person name="Yakimov M."/>
            <person name="Golyshin P.N."/>
        </authorList>
    </citation>
    <scope>NUCLEOTIDE SEQUENCE [LARGE SCALE GENOMIC DNA]</scope>
    <source>
        <strain evidence="1 2">M1</strain>
    </source>
</reference>
<accession>A0AAX4NEP6</accession>
<protein>
    <recommendedName>
        <fullName evidence="3">Type I-D CRISPR-associated protein Cas10d/Csc3</fullName>
    </recommendedName>
</protein>
<dbReference type="KEGG" id="omr:OXIME_000133"/>
<dbReference type="RefSeq" id="WP_393971566.1">
    <property type="nucleotide sequence ID" value="NZ_CP133772.1"/>
</dbReference>
<dbReference type="GeneID" id="95966856"/>
<gene>
    <name evidence="1" type="ORF">OXIME_000133</name>
</gene>
<evidence type="ECO:0000313" key="2">
    <source>
        <dbReference type="Proteomes" id="UP001451606"/>
    </source>
</evidence>
<dbReference type="EMBL" id="CP133772">
    <property type="protein sequence ID" value="WYX99598.1"/>
    <property type="molecule type" value="Genomic_DNA"/>
</dbReference>
<name>A0AAX4NEP6_9ARCH</name>
<dbReference type="AlphaFoldDB" id="A0AAX4NEP6"/>
<sequence>MYIKTDYRDDQLFKTSYFSEAFRDLFYPRGLEDENKLERGPLTVILEDFPLVPAKGGGAKEFIGWPDITYFVHVLNAMVVSGKILEYKVTKQETGNPEEREKFVRLFFSALAMHDVDKLFQEGVAGANNLPMVLEKNKQKIIEICSYYLNSLGSPKEWWNDLVYLILRTENRSMDYANSLETKLNRTELATLSQYLKLGDQVGGIKANTTDAIFHEISKHMEPMLSALHEQINLIHFTDLPQILLLETLTRNFDKFLKNNSRHVLINFPDAIAYLGSPLSENEYLSIYEDFSKELGPTDDNIDNLLESFAPSGNSIRLDFSFDVKATTKVIKKYIEKFGGRLIIWQGEQWKTENPDFDNRARSQGVPIFQGDKKGKKFFYLKLPEESEEQADVESQKTRFIGLIACAQRVLYSCEQSDLDTSKEDALALKIFGNGVFNASDSLQKKTVQAICHAAFFKDLSLDQISDEYERICTSISSILVPNFDESKIIDYREFFDRALGNSVLIQEPPDKSQMCLYCGIFAEDLLKEENSFGIKATSGTGKKITVLKYDKNKFNGKICKYCSRENSLRRSLLGKENESLCMHVYLGDYIVPVNLEFVVDSLRGVLNSSADLRFETEADSSNTNRIVFRVGKRSKKDLGYHMILFVSKPKKKIEEFYTLFKTLNFISKTGVKIRLTSLISSKKIFDPMFEWDNAPSWVKNFKMDKVRIDQIETAAKELDLIYWVSKISKKKNALAWVIHEVNRGKRGIFQIIYRNMLGDLGRIEIDHYSKVKEGVEWYMEKYEREINKSGMAKVVEEACGIATSGPKSNNENTWMMREAMKLYLRYFKADDNDLKEKIAGKIWEYAKRQKYSGKETQIHAIGFSEAFVDFMRKEFKNRIPGNDYRKDLIAQFALVYNLEMWKKLKSKKKENEKNE</sequence>
<keyword evidence="2" id="KW-1185">Reference proteome</keyword>
<organism evidence="1 2">
    <name type="scientific">Oxyplasma meridianum</name>
    <dbReference type="NCBI Taxonomy" id="3073602"/>
    <lineage>
        <taxon>Archaea</taxon>
        <taxon>Methanobacteriati</taxon>
        <taxon>Thermoplasmatota</taxon>
        <taxon>Thermoplasmata</taxon>
        <taxon>Thermoplasmatales</taxon>
        <taxon>Thermoplasmataceae</taxon>
        <taxon>Oxyplasma</taxon>
    </lineage>
</organism>
<dbReference type="Proteomes" id="UP001451606">
    <property type="component" value="Chromosome"/>
</dbReference>
<proteinExistence type="predicted"/>
<evidence type="ECO:0000313" key="1">
    <source>
        <dbReference type="EMBL" id="WYX99598.1"/>
    </source>
</evidence>